<dbReference type="PIRSF" id="PIRSF002825">
    <property type="entry name" value="CfbpA"/>
    <property type="match status" value="1"/>
</dbReference>
<keyword evidence="2" id="KW-0479">Metal-binding</keyword>
<accession>A0A1G6IM44</accession>
<keyword evidence="1 3" id="KW-0732">Signal</keyword>
<dbReference type="GO" id="GO:0030976">
    <property type="term" value="F:thiamine pyrophosphate binding"/>
    <property type="evidence" value="ECO:0007669"/>
    <property type="project" value="TreeGrafter"/>
</dbReference>
<dbReference type="GO" id="GO:0030975">
    <property type="term" value="F:thiamine binding"/>
    <property type="evidence" value="ECO:0007669"/>
    <property type="project" value="TreeGrafter"/>
</dbReference>
<dbReference type="InterPro" id="IPR026045">
    <property type="entry name" value="Ferric-bd"/>
</dbReference>
<dbReference type="Pfam" id="PF13343">
    <property type="entry name" value="SBP_bac_6"/>
    <property type="match status" value="1"/>
</dbReference>
<dbReference type="GO" id="GO:0015888">
    <property type="term" value="P:thiamine transport"/>
    <property type="evidence" value="ECO:0007669"/>
    <property type="project" value="TreeGrafter"/>
</dbReference>
<feature type="chain" id="PRO_5039187099" evidence="3">
    <location>
        <begin position="20"/>
        <end position="349"/>
    </location>
</feature>
<feature type="binding site" evidence="2">
    <location>
        <position position="241"/>
    </location>
    <ligand>
        <name>Fe cation</name>
        <dbReference type="ChEBI" id="CHEBI:24875"/>
    </ligand>
</feature>
<dbReference type="PROSITE" id="PS51257">
    <property type="entry name" value="PROKAR_LIPOPROTEIN"/>
    <property type="match status" value="1"/>
</dbReference>
<dbReference type="SUPFAM" id="SSF53850">
    <property type="entry name" value="Periplasmic binding protein-like II"/>
    <property type="match status" value="1"/>
</dbReference>
<dbReference type="AlphaFoldDB" id="A0A1G6IM44"/>
<dbReference type="GO" id="GO:0046872">
    <property type="term" value="F:metal ion binding"/>
    <property type="evidence" value="ECO:0007669"/>
    <property type="project" value="UniProtKB-KW"/>
</dbReference>
<dbReference type="Gene3D" id="3.40.190.10">
    <property type="entry name" value="Periplasmic binding protein-like II"/>
    <property type="match status" value="2"/>
</dbReference>
<protein>
    <submittedName>
        <fullName evidence="4">Iron(III) transport system substrate-binding protein</fullName>
    </submittedName>
</protein>
<dbReference type="CDD" id="cd13547">
    <property type="entry name" value="PBP2_Fbp_like_2"/>
    <property type="match status" value="1"/>
</dbReference>
<evidence type="ECO:0000256" key="3">
    <source>
        <dbReference type="SAM" id="SignalP"/>
    </source>
</evidence>
<evidence type="ECO:0000313" key="5">
    <source>
        <dbReference type="Proteomes" id="UP000198943"/>
    </source>
</evidence>
<evidence type="ECO:0000313" key="4">
    <source>
        <dbReference type="EMBL" id="SDC07500.1"/>
    </source>
</evidence>
<proteinExistence type="predicted"/>
<organism evidence="4 5">
    <name type="scientific">Succiniclasticum ruminis</name>
    <dbReference type="NCBI Taxonomy" id="40841"/>
    <lineage>
        <taxon>Bacteria</taxon>
        <taxon>Bacillati</taxon>
        <taxon>Bacillota</taxon>
        <taxon>Negativicutes</taxon>
        <taxon>Acidaminococcales</taxon>
        <taxon>Acidaminococcaceae</taxon>
        <taxon>Succiniclasticum</taxon>
    </lineage>
</organism>
<feature type="signal peptide" evidence="3">
    <location>
        <begin position="1"/>
        <end position="19"/>
    </location>
</feature>
<keyword evidence="2" id="KW-0408">Iron</keyword>
<dbReference type="OrthoDB" id="2666023at2"/>
<sequence length="349" mass="37940">MKKTYVAGSLMLVMALMMAGCGGGDKKPDAPKKDAPKAAAATDTVMLYSSMQEDQLNAVKKAFEKKYPNIKMDYYFAGTGKVKTKIFTEAKGGQVAADVIWVGDPADYIGFKADGKILQKYESPEAKNIDKAFIDPEGFYTGARMMNMGIAYNTTKVKKEEAPKTWNDLLDPKWKGQIVMTDPGTAGTTKYAVGALMASKEYGPAFFEKLKANGTELQSGTTASHNQIAAGAYKVGMCLDYVTNNLKAKGSTIDFVYLDKDIVSIFSPVALVKGAKNEKNGKLLIDFILSKEGQEVLVANNLLSVRKDVKQKGESAETIAKRAMKVDLQALATGSKDMLKQFDGIFKKK</sequence>
<keyword evidence="5" id="KW-1185">Reference proteome</keyword>
<gene>
    <name evidence="4" type="ORF">SAMN04487864_102143</name>
</gene>
<dbReference type="RefSeq" id="WP_093729315.1">
    <property type="nucleotide sequence ID" value="NZ_FMYW01000002.1"/>
</dbReference>
<dbReference type="GO" id="GO:0030288">
    <property type="term" value="C:outer membrane-bounded periplasmic space"/>
    <property type="evidence" value="ECO:0007669"/>
    <property type="project" value="TreeGrafter"/>
</dbReference>
<dbReference type="PANTHER" id="PTHR30006">
    <property type="entry name" value="THIAMINE-BINDING PERIPLASMIC PROTEIN-RELATED"/>
    <property type="match status" value="1"/>
</dbReference>
<evidence type="ECO:0000256" key="1">
    <source>
        <dbReference type="ARBA" id="ARBA00022729"/>
    </source>
</evidence>
<dbReference type="PANTHER" id="PTHR30006:SF2">
    <property type="entry name" value="ABC TRANSPORTER SUBSTRATE-BINDING PROTEIN"/>
    <property type="match status" value="1"/>
</dbReference>
<dbReference type="EMBL" id="FMYW01000002">
    <property type="protein sequence ID" value="SDC07500.1"/>
    <property type="molecule type" value="Genomic_DNA"/>
</dbReference>
<name>A0A1G6IM44_9FIRM</name>
<evidence type="ECO:0000256" key="2">
    <source>
        <dbReference type="PIRSR" id="PIRSR002825-1"/>
    </source>
</evidence>
<reference evidence="5" key="1">
    <citation type="submission" date="2016-10" db="EMBL/GenBank/DDBJ databases">
        <authorList>
            <person name="Varghese N."/>
            <person name="Submissions S."/>
        </authorList>
    </citation>
    <scope>NUCLEOTIDE SEQUENCE [LARGE SCALE GENOMIC DNA]</scope>
    <source>
        <strain evidence="5">DSM 11005</strain>
    </source>
</reference>
<dbReference type="Proteomes" id="UP000198943">
    <property type="component" value="Unassembled WGS sequence"/>
</dbReference>